<feature type="compositionally biased region" description="Polar residues" evidence="2">
    <location>
        <begin position="412"/>
        <end position="427"/>
    </location>
</feature>
<name>A0A2R6RFA8_ACTCC</name>
<dbReference type="OMA" id="ECPTMSE"/>
<reference evidence="4" key="2">
    <citation type="journal article" date="2018" name="BMC Genomics">
        <title>A manually annotated Actinidia chinensis var. chinensis (kiwifruit) genome highlights the challenges associated with draft genomes and gene prediction in plants.</title>
        <authorList>
            <person name="Pilkington S.M."/>
            <person name="Crowhurst R."/>
            <person name="Hilario E."/>
            <person name="Nardozza S."/>
            <person name="Fraser L."/>
            <person name="Peng Y."/>
            <person name="Gunaseelan K."/>
            <person name="Simpson R."/>
            <person name="Tahir J."/>
            <person name="Deroles S.C."/>
            <person name="Templeton K."/>
            <person name="Luo Z."/>
            <person name="Davy M."/>
            <person name="Cheng C."/>
            <person name="McNeilage M."/>
            <person name="Scaglione D."/>
            <person name="Liu Y."/>
            <person name="Zhang Q."/>
            <person name="Datson P."/>
            <person name="De Silva N."/>
            <person name="Gardiner S.E."/>
            <person name="Bassett H."/>
            <person name="Chagne D."/>
            <person name="McCallum J."/>
            <person name="Dzierzon H."/>
            <person name="Deng C."/>
            <person name="Wang Y.Y."/>
            <person name="Barron L."/>
            <person name="Manako K."/>
            <person name="Bowen J."/>
            <person name="Foster T.M."/>
            <person name="Erridge Z.A."/>
            <person name="Tiffin H."/>
            <person name="Waite C.N."/>
            <person name="Davies K.M."/>
            <person name="Grierson E.P."/>
            <person name="Laing W.A."/>
            <person name="Kirk R."/>
            <person name="Chen X."/>
            <person name="Wood M."/>
            <person name="Montefiori M."/>
            <person name="Brummell D.A."/>
            <person name="Schwinn K.E."/>
            <person name="Catanach A."/>
            <person name="Fullerton C."/>
            <person name="Li D."/>
            <person name="Meiyalaghan S."/>
            <person name="Nieuwenhuizen N."/>
            <person name="Read N."/>
            <person name="Prakash R."/>
            <person name="Hunter D."/>
            <person name="Zhang H."/>
            <person name="McKenzie M."/>
            <person name="Knabel M."/>
            <person name="Harris A."/>
            <person name="Allan A.C."/>
            <person name="Gleave A."/>
            <person name="Chen A."/>
            <person name="Janssen B.J."/>
            <person name="Plunkett B."/>
            <person name="Ampomah-Dwamena C."/>
            <person name="Voogd C."/>
            <person name="Leif D."/>
            <person name="Lafferty D."/>
            <person name="Souleyre E.J.F."/>
            <person name="Varkonyi-Gasic E."/>
            <person name="Gambi F."/>
            <person name="Hanley J."/>
            <person name="Yao J.L."/>
            <person name="Cheung J."/>
            <person name="David K.M."/>
            <person name="Warren B."/>
            <person name="Marsh K."/>
            <person name="Snowden K.C."/>
            <person name="Lin-Wang K."/>
            <person name="Brian L."/>
            <person name="Martinez-Sanchez M."/>
            <person name="Wang M."/>
            <person name="Ileperuma N."/>
            <person name="Macnee N."/>
            <person name="Campin R."/>
            <person name="McAtee P."/>
            <person name="Drummond R.S.M."/>
            <person name="Espley R.V."/>
            <person name="Ireland H.S."/>
            <person name="Wu R."/>
            <person name="Atkinson R.G."/>
            <person name="Karunairetnam S."/>
            <person name="Bulley S."/>
            <person name="Chunkath S."/>
            <person name="Hanley Z."/>
            <person name="Storey R."/>
            <person name="Thrimawithana A.H."/>
            <person name="Thomson S."/>
            <person name="David C."/>
            <person name="Testolin R."/>
            <person name="Huang H."/>
            <person name="Hellens R.P."/>
            <person name="Schaffer R.J."/>
        </authorList>
    </citation>
    <scope>NUCLEOTIDE SEQUENCE [LARGE SCALE GENOMIC DNA]</scope>
    <source>
        <strain evidence="4">cv. Red5</strain>
    </source>
</reference>
<sequence length="433" mass="49047">MELLKLSKFKLQLRALVTEVRELRVSSLSPTPSSPLSLSLSHIFPWTFQEREHSATEQLNLLIQKQKQAEEEFGTTLTQLQSELALSNELRQKLERKVSYLQSDNALLENKQTELKGTITNLLQSRENFVKVYEDSTSEMKRCIQTKDRKLTILSEKINAHLVLFDSIQKEAFSVKQVSDNVQHLVSEKEGIVAGLKSKMDELSAYEKVFVEKISELESKLRNDENELRRKDRIISQLESQLEEEKISNDGQPQIEELQKTLSTKDVVIENLQSEKKALYLELRSLGIILQKIQVSVTNMNEEDRRAFSSALGGQEECTEIKEKEHNRIEDVYQKIGENYPRKAYEGGTADNTASVSQEHDSLNNTMQRSNNLDSCISEVTCSSPPPTYSEPQAAANVLSISVTEAKANCATSVYHQDSESSTTQPEASKDPD</sequence>
<evidence type="ECO:0000313" key="3">
    <source>
        <dbReference type="EMBL" id="PSS28688.1"/>
    </source>
</evidence>
<protein>
    <submittedName>
        <fullName evidence="3">Leucine-rich repeat-containing protein</fullName>
    </submittedName>
</protein>
<keyword evidence="4" id="KW-1185">Reference proteome</keyword>
<evidence type="ECO:0000313" key="4">
    <source>
        <dbReference type="Proteomes" id="UP000241394"/>
    </source>
</evidence>
<dbReference type="Gramene" id="PSS28688">
    <property type="protein sequence ID" value="PSS28688"/>
    <property type="gene ID" value="CEY00_Acc06286"/>
</dbReference>
<feature type="coiled-coil region" evidence="1">
    <location>
        <begin position="52"/>
        <end position="111"/>
    </location>
</feature>
<gene>
    <name evidence="3" type="ORF">CEY00_Acc06286</name>
</gene>
<feature type="coiled-coil region" evidence="1">
    <location>
        <begin position="207"/>
        <end position="275"/>
    </location>
</feature>
<dbReference type="Proteomes" id="UP000241394">
    <property type="component" value="Chromosome LG6"/>
</dbReference>
<comment type="caution">
    <text evidence="3">The sequence shown here is derived from an EMBL/GenBank/DDBJ whole genome shotgun (WGS) entry which is preliminary data.</text>
</comment>
<dbReference type="InParanoid" id="A0A2R6RFA8"/>
<reference evidence="3 4" key="1">
    <citation type="submission" date="2017-07" db="EMBL/GenBank/DDBJ databases">
        <title>An improved, manually edited Actinidia chinensis var. chinensis (kiwifruit) genome highlights the challenges associated with draft genomes and gene prediction in plants.</title>
        <authorList>
            <person name="Pilkington S."/>
            <person name="Crowhurst R."/>
            <person name="Hilario E."/>
            <person name="Nardozza S."/>
            <person name="Fraser L."/>
            <person name="Peng Y."/>
            <person name="Gunaseelan K."/>
            <person name="Simpson R."/>
            <person name="Tahir J."/>
            <person name="Deroles S."/>
            <person name="Templeton K."/>
            <person name="Luo Z."/>
            <person name="Davy M."/>
            <person name="Cheng C."/>
            <person name="Mcneilage M."/>
            <person name="Scaglione D."/>
            <person name="Liu Y."/>
            <person name="Zhang Q."/>
            <person name="Datson P."/>
            <person name="De Silva N."/>
            <person name="Gardiner S."/>
            <person name="Bassett H."/>
            <person name="Chagne D."/>
            <person name="Mccallum J."/>
            <person name="Dzierzon H."/>
            <person name="Deng C."/>
            <person name="Wang Y.-Y."/>
            <person name="Barron N."/>
            <person name="Manako K."/>
            <person name="Bowen J."/>
            <person name="Foster T."/>
            <person name="Erridge Z."/>
            <person name="Tiffin H."/>
            <person name="Waite C."/>
            <person name="Davies K."/>
            <person name="Grierson E."/>
            <person name="Laing W."/>
            <person name="Kirk R."/>
            <person name="Chen X."/>
            <person name="Wood M."/>
            <person name="Montefiori M."/>
            <person name="Brummell D."/>
            <person name="Schwinn K."/>
            <person name="Catanach A."/>
            <person name="Fullerton C."/>
            <person name="Li D."/>
            <person name="Meiyalaghan S."/>
            <person name="Nieuwenhuizen N."/>
            <person name="Read N."/>
            <person name="Prakash R."/>
            <person name="Hunter D."/>
            <person name="Zhang H."/>
            <person name="Mckenzie M."/>
            <person name="Knabel M."/>
            <person name="Harris A."/>
            <person name="Allan A."/>
            <person name="Chen A."/>
            <person name="Janssen B."/>
            <person name="Plunkett B."/>
            <person name="Dwamena C."/>
            <person name="Voogd C."/>
            <person name="Leif D."/>
            <person name="Lafferty D."/>
            <person name="Souleyre E."/>
            <person name="Varkonyi-Gasic E."/>
            <person name="Gambi F."/>
            <person name="Hanley J."/>
            <person name="Yao J.-L."/>
            <person name="Cheung J."/>
            <person name="David K."/>
            <person name="Warren B."/>
            <person name="Marsh K."/>
            <person name="Snowden K."/>
            <person name="Lin-Wang K."/>
            <person name="Brian L."/>
            <person name="Martinez-Sanchez M."/>
            <person name="Wang M."/>
            <person name="Ileperuma N."/>
            <person name="Macnee N."/>
            <person name="Campin R."/>
            <person name="Mcatee P."/>
            <person name="Drummond R."/>
            <person name="Espley R."/>
            <person name="Ireland H."/>
            <person name="Wu R."/>
            <person name="Atkinson R."/>
            <person name="Karunairetnam S."/>
            <person name="Bulley S."/>
            <person name="Chunkath S."/>
            <person name="Hanley Z."/>
            <person name="Storey R."/>
            <person name="Thrimawithana A."/>
            <person name="Thomson S."/>
            <person name="David C."/>
            <person name="Testolin R."/>
        </authorList>
    </citation>
    <scope>NUCLEOTIDE SEQUENCE [LARGE SCALE GENOMIC DNA]</scope>
    <source>
        <strain evidence="4">cv. Red5</strain>
        <tissue evidence="3">Young leaf</tissue>
    </source>
</reference>
<evidence type="ECO:0000256" key="2">
    <source>
        <dbReference type="SAM" id="MobiDB-lite"/>
    </source>
</evidence>
<evidence type="ECO:0000256" key="1">
    <source>
        <dbReference type="SAM" id="Coils"/>
    </source>
</evidence>
<dbReference type="OrthoDB" id="1923550at2759"/>
<keyword evidence="1" id="KW-0175">Coiled coil</keyword>
<feature type="region of interest" description="Disordered" evidence="2">
    <location>
        <begin position="412"/>
        <end position="433"/>
    </location>
</feature>
<organism evidence="3 4">
    <name type="scientific">Actinidia chinensis var. chinensis</name>
    <name type="common">Chinese soft-hair kiwi</name>
    <dbReference type="NCBI Taxonomy" id="1590841"/>
    <lineage>
        <taxon>Eukaryota</taxon>
        <taxon>Viridiplantae</taxon>
        <taxon>Streptophyta</taxon>
        <taxon>Embryophyta</taxon>
        <taxon>Tracheophyta</taxon>
        <taxon>Spermatophyta</taxon>
        <taxon>Magnoliopsida</taxon>
        <taxon>eudicotyledons</taxon>
        <taxon>Gunneridae</taxon>
        <taxon>Pentapetalae</taxon>
        <taxon>asterids</taxon>
        <taxon>Ericales</taxon>
        <taxon>Actinidiaceae</taxon>
        <taxon>Actinidia</taxon>
    </lineage>
</organism>
<dbReference type="EMBL" id="NKQK01000006">
    <property type="protein sequence ID" value="PSS28688.1"/>
    <property type="molecule type" value="Genomic_DNA"/>
</dbReference>
<proteinExistence type="predicted"/>
<dbReference type="STRING" id="1590841.A0A2R6RFA8"/>
<accession>A0A2R6RFA8</accession>
<dbReference type="AlphaFoldDB" id="A0A2R6RFA8"/>